<dbReference type="EC" id="7.2.2.-" evidence="1"/>
<dbReference type="InParanoid" id="A0A4W3IZ06"/>
<reference evidence="3" key="4">
    <citation type="submission" date="2025-08" db="UniProtKB">
        <authorList>
            <consortium name="Ensembl"/>
        </authorList>
    </citation>
    <scope>IDENTIFICATION</scope>
</reference>
<evidence type="ECO:0000259" key="2">
    <source>
        <dbReference type="Pfam" id="PF12409"/>
    </source>
</evidence>
<comment type="subcellular location">
    <subcellularLocation>
        <location evidence="1">Membrane</location>
        <topology evidence="1">Multi-pass membrane protein</topology>
    </subcellularLocation>
</comment>
<organism evidence="3 4">
    <name type="scientific">Callorhinchus milii</name>
    <name type="common">Ghost shark</name>
    <dbReference type="NCBI Taxonomy" id="7868"/>
    <lineage>
        <taxon>Eukaryota</taxon>
        <taxon>Metazoa</taxon>
        <taxon>Chordata</taxon>
        <taxon>Craniata</taxon>
        <taxon>Vertebrata</taxon>
        <taxon>Chondrichthyes</taxon>
        <taxon>Holocephali</taxon>
        <taxon>Chimaeriformes</taxon>
        <taxon>Callorhinchidae</taxon>
        <taxon>Callorhinchus</taxon>
    </lineage>
</organism>
<feature type="domain" description="P5B-type ATPase N-terminal" evidence="2">
    <location>
        <begin position="8"/>
        <end position="63"/>
    </location>
</feature>
<evidence type="ECO:0000256" key="1">
    <source>
        <dbReference type="RuleBase" id="RU362082"/>
    </source>
</evidence>
<reference evidence="3" key="5">
    <citation type="submission" date="2025-09" db="UniProtKB">
        <authorList>
            <consortium name="Ensembl"/>
        </authorList>
    </citation>
    <scope>IDENTIFICATION</scope>
</reference>
<keyword evidence="1" id="KW-1278">Translocase</keyword>
<dbReference type="Proteomes" id="UP000314986">
    <property type="component" value="Unassembled WGS sequence"/>
</dbReference>
<proteinExistence type="inferred from homology"/>
<keyword evidence="1" id="KW-0460">Magnesium</keyword>
<comment type="catalytic activity">
    <reaction evidence="1">
        <text>ATP + H2O = ADP + phosphate + H(+)</text>
        <dbReference type="Rhea" id="RHEA:13065"/>
        <dbReference type="ChEBI" id="CHEBI:15377"/>
        <dbReference type="ChEBI" id="CHEBI:15378"/>
        <dbReference type="ChEBI" id="CHEBI:30616"/>
        <dbReference type="ChEBI" id="CHEBI:43474"/>
        <dbReference type="ChEBI" id="CHEBI:456216"/>
    </reaction>
</comment>
<dbReference type="InterPro" id="IPR047819">
    <property type="entry name" value="P5A-ATPase_N"/>
</dbReference>
<dbReference type="Pfam" id="PF12409">
    <property type="entry name" value="P5-ATPase"/>
    <property type="match status" value="1"/>
</dbReference>
<dbReference type="OMA" id="NLCHIFT"/>
<reference evidence="4" key="2">
    <citation type="journal article" date="2007" name="PLoS Biol.">
        <title>Survey sequencing and comparative analysis of the elephant shark (Callorhinchus milii) genome.</title>
        <authorList>
            <person name="Venkatesh B."/>
            <person name="Kirkness E.F."/>
            <person name="Loh Y.H."/>
            <person name="Halpern A.L."/>
            <person name="Lee A.P."/>
            <person name="Johnson J."/>
            <person name="Dandona N."/>
            <person name="Viswanathan L.D."/>
            <person name="Tay A."/>
            <person name="Venter J.C."/>
            <person name="Strausberg R.L."/>
            <person name="Brenner S."/>
        </authorList>
    </citation>
    <scope>NUCLEOTIDE SEQUENCE [LARGE SCALE GENOMIC DNA]</scope>
</reference>
<reference evidence="4" key="3">
    <citation type="journal article" date="2014" name="Nature">
        <title>Elephant shark genome provides unique insights into gnathostome evolution.</title>
        <authorList>
            <consortium name="International Elephant Shark Genome Sequencing Consortium"/>
            <person name="Venkatesh B."/>
            <person name="Lee A.P."/>
            <person name="Ravi V."/>
            <person name="Maurya A.K."/>
            <person name="Lian M.M."/>
            <person name="Swann J.B."/>
            <person name="Ohta Y."/>
            <person name="Flajnik M.F."/>
            <person name="Sutoh Y."/>
            <person name="Kasahara M."/>
            <person name="Hoon S."/>
            <person name="Gangu V."/>
            <person name="Roy S.W."/>
            <person name="Irimia M."/>
            <person name="Korzh V."/>
            <person name="Kondrychyn I."/>
            <person name="Lim Z.W."/>
            <person name="Tay B.H."/>
            <person name="Tohari S."/>
            <person name="Kong K.W."/>
            <person name="Ho S."/>
            <person name="Lorente-Galdos B."/>
            <person name="Quilez J."/>
            <person name="Marques-Bonet T."/>
            <person name="Raney B.J."/>
            <person name="Ingham P.W."/>
            <person name="Tay A."/>
            <person name="Hillier L.W."/>
            <person name="Minx P."/>
            <person name="Boehm T."/>
            <person name="Wilson R.K."/>
            <person name="Brenner S."/>
            <person name="Warren W.C."/>
        </authorList>
    </citation>
    <scope>NUCLEOTIDE SEQUENCE [LARGE SCALE GENOMIC DNA]</scope>
</reference>
<protein>
    <recommendedName>
        <fullName evidence="1">Cation-transporting ATPase</fullName>
        <ecNumber evidence="1">7.2.2.-</ecNumber>
    </recommendedName>
</protein>
<keyword evidence="1" id="KW-0472">Membrane</keyword>
<dbReference type="GO" id="GO:0046872">
    <property type="term" value="F:metal ion binding"/>
    <property type="evidence" value="ECO:0007669"/>
    <property type="project" value="UniProtKB-UniRule"/>
</dbReference>
<keyword evidence="1" id="KW-1133">Transmembrane helix</keyword>
<evidence type="ECO:0000313" key="4">
    <source>
        <dbReference type="Proteomes" id="UP000314986"/>
    </source>
</evidence>
<dbReference type="GO" id="GO:0016020">
    <property type="term" value="C:membrane"/>
    <property type="evidence" value="ECO:0007669"/>
    <property type="project" value="UniProtKB-SubCell"/>
</dbReference>
<dbReference type="GO" id="GO:0005524">
    <property type="term" value="F:ATP binding"/>
    <property type="evidence" value="ECO:0007669"/>
    <property type="project" value="UniProtKB-UniRule"/>
</dbReference>
<keyword evidence="1" id="KW-0067">ATP-binding</keyword>
<feature type="transmembrane region" description="Helical" evidence="1">
    <location>
        <begin position="17"/>
        <end position="37"/>
    </location>
</feature>
<name>A0A4W3IZ06_CALMI</name>
<evidence type="ECO:0000313" key="3">
    <source>
        <dbReference type="Ensembl" id="ENSCMIP00000035899.1"/>
    </source>
</evidence>
<dbReference type="Ensembl" id="ENSCMIT00000036428.1">
    <property type="protein sequence ID" value="ENSCMIP00000035899.1"/>
    <property type="gene ID" value="ENSCMIG00000015181.1"/>
</dbReference>
<sequence>GALFKGDEVKGYQRVQWRVNLCHIFTVLTVGILWLIFRWKPVLEVIAKGSPCHLSQADWVLIKVLKMSPREEAMPQNCFTRS</sequence>
<accession>A0A4W3IZ06</accession>
<dbReference type="STRING" id="7868.ENSCMIP00000035899"/>
<dbReference type="GO" id="GO:0019829">
    <property type="term" value="F:ATPase-coupled monoatomic cation transmembrane transporter activity"/>
    <property type="evidence" value="ECO:0007669"/>
    <property type="project" value="UniProtKB-UniRule"/>
</dbReference>
<keyword evidence="4" id="KW-1185">Reference proteome</keyword>
<comment type="caution">
    <text evidence="1">Lacks conserved residue(s) required for the propagation of feature annotation.</text>
</comment>
<keyword evidence="1" id="KW-0479">Metal-binding</keyword>
<keyword evidence="1" id="KW-0547">Nucleotide-binding</keyword>
<comment type="similarity">
    <text evidence="1">Belongs to the cation transport ATPase (P-type) (TC 3.A.3) family. Type V subfamily.</text>
</comment>
<dbReference type="GeneTree" id="ENSGT00960000189730"/>
<reference evidence="4" key="1">
    <citation type="journal article" date="2006" name="Science">
        <title>Ancient noncoding elements conserved in the human genome.</title>
        <authorList>
            <person name="Venkatesh B."/>
            <person name="Kirkness E.F."/>
            <person name="Loh Y.H."/>
            <person name="Halpern A.L."/>
            <person name="Lee A.P."/>
            <person name="Johnson J."/>
            <person name="Dandona N."/>
            <person name="Viswanathan L.D."/>
            <person name="Tay A."/>
            <person name="Venter J.C."/>
            <person name="Strausberg R.L."/>
            <person name="Brenner S."/>
        </authorList>
    </citation>
    <scope>NUCLEOTIDE SEQUENCE [LARGE SCALE GENOMIC DNA]</scope>
</reference>
<dbReference type="AlphaFoldDB" id="A0A4W3IZ06"/>
<keyword evidence="1" id="KW-0812">Transmembrane</keyword>